<evidence type="ECO:0000313" key="7">
    <source>
        <dbReference type="Proteomes" id="UP000239068"/>
    </source>
</evidence>
<feature type="domain" description="Bacterial repeat" evidence="5">
    <location>
        <begin position="228"/>
        <end position="292"/>
    </location>
</feature>
<dbReference type="Gene3D" id="2.60.40.1220">
    <property type="match status" value="1"/>
</dbReference>
<comment type="similarity">
    <text evidence="1">Belongs to the ice-binding protein family.</text>
</comment>
<dbReference type="Pfam" id="PF11999">
    <property type="entry name" value="Ice_binding"/>
    <property type="match status" value="1"/>
</dbReference>
<dbReference type="InterPro" id="IPR021884">
    <property type="entry name" value="Ice-bd_prot"/>
</dbReference>
<dbReference type="InterPro" id="IPR044060">
    <property type="entry name" value="Bacterial_rp_domain"/>
</dbReference>
<evidence type="ECO:0000256" key="1">
    <source>
        <dbReference type="ARBA" id="ARBA00005445"/>
    </source>
</evidence>
<sequence length="520" mass="54117">MKIKIIFLSLVIICIAFFTSCAEDDFVEVDGLCPVVIPVNPLDGAINVPLNKIIIAKFNEKMNVSTISKTSFTLETAGVIIDGTVTYSDTDSTAIFTPSSLLISQTVYTARVKRAAKDLTGNALQEDLVWSFTTVPPLPKVTVAVISNPTIGGSSTIGGSTSTSALFDVGTNVTVTATAANPGYSFVNWTVAGVQMSTNSNYTFELKANTNLVANFRAIVTGGFILNVVAQNGTVLRNPDKTSYNNGDSVLLTATPNSNYSFTSWSDDASGNNSTVTVIMNSNKNVTANFANTGVIVGPGVINLGKAGDFVLLSKTGISTTGTTQVNGNVGVSPNGQTGLTGFSQTIDASGEFSTSSFVSGKIYAADYAPPTPAYVSTAISDQETAFTTANGLTTNVIVDLGAGNISGRTLTPGLYKWGTGLLITNQGVTLSGGPNDTWVFQISADFTIENNAKILLSGGAQAKNIFWITQTQALLGSNVDFKGNVIAKTLISVNTGTNVLGILLSQTAITLNASTIVKP</sequence>
<evidence type="ECO:0000313" key="6">
    <source>
        <dbReference type="EMBL" id="PQJ81272.1"/>
    </source>
</evidence>
<protein>
    <recommendedName>
        <fullName evidence="8">Antifreeze protein</fullName>
    </recommendedName>
</protein>
<dbReference type="InterPro" id="IPR032812">
    <property type="entry name" value="SbsA_Ig"/>
</dbReference>
<dbReference type="Proteomes" id="UP000239068">
    <property type="component" value="Unassembled WGS sequence"/>
</dbReference>
<feature type="domain" description="SbsA Ig-like" evidence="4">
    <location>
        <begin position="34"/>
        <end position="134"/>
    </location>
</feature>
<dbReference type="InterPro" id="IPR014755">
    <property type="entry name" value="Cu-Rt/internalin_Ig-like"/>
</dbReference>
<dbReference type="AlphaFoldDB" id="A0A2S7WVE7"/>
<evidence type="ECO:0000259" key="5">
    <source>
        <dbReference type="Pfam" id="PF18998"/>
    </source>
</evidence>
<name>A0A2S7WVE7_9FLAO</name>
<comment type="caution">
    <text evidence="6">The sequence shown here is derived from an EMBL/GenBank/DDBJ whole genome shotgun (WGS) entry which is preliminary data.</text>
</comment>
<dbReference type="Pfam" id="PF13205">
    <property type="entry name" value="Big_5"/>
    <property type="match status" value="1"/>
</dbReference>
<evidence type="ECO:0008006" key="8">
    <source>
        <dbReference type="Google" id="ProtNLM"/>
    </source>
</evidence>
<evidence type="ECO:0000259" key="4">
    <source>
        <dbReference type="Pfam" id="PF13205"/>
    </source>
</evidence>
<organism evidence="6 7">
    <name type="scientific">Polaribacter glomeratus</name>
    <dbReference type="NCBI Taxonomy" id="102"/>
    <lineage>
        <taxon>Bacteria</taxon>
        <taxon>Pseudomonadati</taxon>
        <taxon>Bacteroidota</taxon>
        <taxon>Flavobacteriia</taxon>
        <taxon>Flavobacteriales</taxon>
        <taxon>Flavobacteriaceae</taxon>
    </lineage>
</organism>
<keyword evidence="2 3" id="KW-0732">Signal</keyword>
<feature type="chain" id="PRO_5015677318" description="Antifreeze protein" evidence="3">
    <location>
        <begin position="23"/>
        <end position="520"/>
    </location>
</feature>
<feature type="domain" description="Bacterial repeat" evidence="5">
    <location>
        <begin position="155"/>
        <end position="219"/>
    </location>
</feature>
<gene>
    <name evidence="6" type="ORF">BTO16_01145</name>
</gene>
<dbReference type="Pfam" id="PF18998">
    <property type="entry name" value="Flg_new_2"/>
    <property type="match status" value="2"/>
</dbReference>
<dbReference type="RefSeq" id="WP_105019850.1">
    <property type="nucleotide sequence ID" value="NZ_MSCM01000001.1"/>
</dbReference>
<evidence type="ECO:0000256" key="2">
    <source>
        <dbReference type="ARBA" id="ARBA00022729"/>
    </source>
</evidence>
<feature type="signal peptide" evidence="3">
    <location>
        <begin position="1"/>
        <end position="22"/>
    </location>
</feature>
<dbReference type="EMBL" id="MSCM01000001">
    <property type="protein sequence ID" value="PQJ81272.1"/>
    <property type="molecule type" value="Genomic_DNA"/>
</dbReference>
<dbReference type="OrthoDB" id="2082707at2"/>
<dbReference type="PROSITE" id="PS51257">
    <property type="entry name" value="PROKAR_LIPOPROTEIN"/>
    <property type="match status" value="1"/>
</dbReference>
<keyword evidence="7" id="KW-1185">Reference proteome</keyword>
<evidence type="ECO:0000256" key="3">
    <source>
        <dbReference type="SAM" id="SignalP"/>
    </source>
</evidence>
<accession>A0A2S7WVE7</accession>
<proteinExistence type="inferred from homology"/>
<reference evidence="6 7" key="1">
    <citation type="submission" date="2016-12" db="EMBL/GenBank/DDBJ databases">
        <title>Trade-off between light-utilization and light-protection in marine flavobacteria.</title>
        <authorList>
            <person name="Kumagai Y."/>
            <person name="Yoshizawa S."/>
            <person name="Kogure K."/>
            <person name="Iwasaki W."/>
        </authorList>
    </citation>
    <scope>NUCLEOTIDE SEQUENCE [LARGE SCALE GENOMIC DNA]</scope>
    <source>
        <strain evidence="6 7">ATCC 43844</strain>
    </source>
</reference>